<proteinExistence type="predicted"/>
<evidence type="ECO:0000313" key="2">
    <source>
        <dbReference type="Proteomes" id="UP000483293"/>
    </source>
</evidence>
<sequence>MTDHTDYWKLAGEYHCPQCARPLHMRTAQQNHTPRTSYRVRCTDPRHYLGPWKPSEREAYEAARKQLDGESA</sequence>
<accession>A0A6L9SVI3</accession>
<evidence type="ECO:0000313" key="1">
    <source>
        <dbReference type="EMBL" id="NEG56149.1"/>
    </source>
</evidence>
<dbReference type="RefSeq" id="WP_163197909.1">
    <property type="nucleotide sequence ID" value="NZ_WHZV01000012.1"/>
</dbReference>
<organism evidence="1 2">
    <name type="scientific">Bifidobacterium platyrrhinorum</name>
    <dbReference type="NCBI Taxonomy" id="2661628"/>
    <lineage>
        <taxon>Bacteria</taxon>
        <taxon>Bacillati</taxon>
        <taxon>Actinomycetota</taxon>
        <taxon>Actinomycetes</taxon>
        <taxon>Bifidobacteriales</taxon>
        <taxon>Bifidobacteriaceae</taxon>
        <taxon>Bifidobacterium</taxon>
    </lineage>
</organism>
<keyword evidence="2" id="KW-1185">Reference proteome</keyword>
<name>A0A6L9SVI3_9BIFI</name>
<gene>
    <name evidence="1" type="ORF">GFD21_10365</name>
</gene>
<comment type="caution">
    <text evidence="1">The sequence shown here is derived from an EMBL/GenBank/DDBJ whole genome shotgun (WGS) entry which is preliminary data.</text>
</comment>
<dbReference type="AlphaFoldDB" id="A0A6L9SVI3"/>
<protein>
    <submittedName>
        <fullName evidence="1">Uncharacterized protein</fullName>
    </submittedName>
</protein>
<dbReference type="Proteomes" id="UP000483293">
    <property type="component" value="Unassembled WGS sequence"/>
</dbReference>
<reference evidence="1 2" key="1">
    <citation type="submission" date="2019-10" db="EMBL/GenBank/DDBJ databases">
        <title>Bifidobacterium from non-human primates.</title>
        <authorList>
            <person name="Modesto M."/>
        </authorList>
    </citation>
    <scope>NUCLEOTIDE SEQUENCE [LARGE SCALE GENOMIC DNA]</scope>
    <source>
        <strain evidence="1 2">SMA15</strain>
    </source>
</reference>
<dbReference type="EMBL" id="WHZV01000012">
    <property type="protein sequence ID" value="NEG56149.1"/>
    <property type="molecule type" value="Genomic_DNA"/>
</dbReference>